<sequence>MAGRRYSLNRQLAWERLQRGWSYEETTERIRTEMSRAGEIDTGLNANTVRRWETGERWPDPRYRKHLVAIFGKPASDLGLLTPDELAVRPAEETLHEFRRLWDMLTRDGNGNGWDRASVLRALVGASMLPLVAPLLSLDPPAAHAGGRTVDPDSYRQIVRCQRELYWTSPARPLYEAAYAHTQLGIGLLRAATGTDRTGLAGALAESALLTARLAFFDLSQPAVAERCYDVALAATREAGDHALAAAVLGHMAFIPAFGHDPAKARTLTNAALQHTWHGVSPMVRSWLHCVASEVEGRAGAAAASRHHIDLAAKALDGSPVPPEWLDFYDNTRLHSFAGYAALADGDHGEAAIQLDQALAALPGAGAKQRSVVLADLANAHGNDGDRAAEYLNQAVDALHTDWYGTGLDRVRAVRNVLGDSRNGARLDERVTALTASRAALPGS</sequence>
<dbReference type="GO" id="GO:0003677">
    <property type="term" value="F:DNA binding"/>
    <property type="evidence" value="ECO:0007669"/>
    <property type="project" value="InterPro"/>
</dbReference>
<dbReference type="InterPro" id="IPR010982">
    <property type="entry name" value="Lambda_DNA-bd_dom_sf"/>
</dbReference>
<dbReference type="Proteomes" id="UP000198226">
    <property type="component" value="Chromosome I"/>
</dbReference>
<dbReference type="Gene3D" id="1.10.260.40">
    <property type="entry name" value="lambda repressor-like DNA-binding domains"/>
    <property type="match status" value="1"/>
</dbReference>
<evidence type="ECO:0000313" key="2">
    <source>
        <dbReference type="Proteomes" id="UP000198226"/>
    </source>
</evidence>
<gene>
    <name evidence="1" type="ORF">GA0070623_2494</name>
</gene>
<dbReference type="InterPro" id="IPR001387">
    <property type="entry name" value="Cro/C1-type_HTH"/>
</dbReference>
<dbReference type="OrthoDB" id="3217562at2"/>
<protein>
    <recommendedName>
        <fullName evidence="3">HTH cro/C1-type domain-containing protein</fullName>
    </recommendedName>
</protein>
<dbReference type="AlphaFoldDB" id="A0A109ILM2"/>
<keyword evidence="2" id="KW-1185">Reference proteome</keyword>
<dbReference type="EMBL" id="LT607752">
    <property type="protein sequence ID" value="SCG57128.1"/>
    <property type="molecule type" value="Genomic_DNA"/>
</dbReference>
<name>A0A109ILM2_9ACTN</name>
<evidence type="ECO:0000313" key="1">
    <source>
        <dbReference type="EMBL" id="SCG57128.1"/>
    </source>
</evidence>
<dbReference type="RefSeq" id="WP_067306154.1">
    <property type="nucleotide sequence ID" value="NZ_LRMV01000038.1"/>
</dbReference>
<dbReference type="CDD" id="cd00093">
    <property type="entry name" value="HTH_XRE"/>
    <property type="match status" value="1"/>
</dbReference>
<reference evidence="2" key="1">
    <citation type="submission" date="2016-06" db="EMBL/GenBank/DDBJ databases">
        <authorList>
            <person name="Varghese N."/>
            <person name="Submissions Spin"/>
        </authorList>
    </citation>
    <scope>NUCLEOTIDE SEQUENCE [LARGE SCALE GENOMIC DNA]</scope>
    <source>
        <strain evidence="2">DSM 44983</strain>
    </source>
</reference>
<organism evidence="1 2">
    <name type="scientific">Micromonospora rifamycinica</name>
    <dbReference type="NCBI Taxonomy" id="291594"/>
    <lineage>
        <taxon>Bacteria</taxon>
        <taxon>Bacillati</taxon>
        <taxon>Actinomycetota</taxon>
        <taxon>Actinomycetes</taxon>
        <taxon>Micromonosporales</taxon>
        <taxon>Micromonosporaceae</taxon>
        <taxon>Micromonospora</taxon>
    </lineage>
</organism>
<accession>A0A109ILM2</accession>
<proteinExistence type="predicted"/>
<evidence type="ECO:0008006" key="3">
    <source>
        <dbReference type="Google" id="ProtNLM"/>
    </source>
</evidence>